<comment type="caution">
    <text evidence="2">The sequence shown here is derived from an EMBL/GenBank/DDBJ whole genome shotgun (WGS) entry which is preliminary data.</text>
</comment>
<accession>A0A4Y9ZDT5</accession>
<keyword evidence="3" id="KW-1185">Reference proteome</keyword>
<evidence type="ECO:0000313" key="3">
    <source>
        <dbReference type="Proteomes" id="UP000298327"/>
    </source>
</evidence>
<evidence type="ECO:0000256" key="1">
    <source>
        <dbReference type="SAM" id="MobiDB-lite"/>
    </source>
</evidence>
<proteinExistence type="predicted"/>
<feature type="region of interest" description="Disordered" evidence="1">
    <location>
        <begin position="1"/>
        <end position="27"/>
    </location>
</feature>
<name>A0A4Y9ZDT5_9AGAM</name>
<dbReference type="OrthoDB" id="3052275at2759"/>
<organism evidence="2 3">
    <name type="scientific">Dentipellis fragilis</name>
    <dbReference type="NCBI Taxonomy" id="205917"/>
    <lineage>
        <taxon>Eukaryota</taxon>
        <taxon>Fungi</taxon>
        <taxon>Dikarya</taxon>
        <taxon>Basidiomycota</taxon>
        <taxon>Agaricomycotina</taxon>
        <taxon>Agaricomycetes</taxon>
        <taxon>Russulales</taxon>
        <taxon>Hericiaceae</taxon>
        <taxon>Dentipellis</taxon>
    </lineage>
</organism>
<dbReference type="AlphaFoldDB" id="A0A4Y9ZDT5"/>
<feature type="compositionally biased region" description="Basic residues" evidence="1">
    <location>
        <begin position="1"/>
        <end position="13"/>
    </location>
</feature>
<dbReference type="EMBL" id="SEOQ01000009">
    <property type="protein sequence ID" value="TFY72614.1"/>
    <property type="molecule type" value="Genomic_DNA"/>
</dbReference>
<dbReference type="Proteomes" id="UP000298327">
    <property type="component" value="Unassembled WGS sequence"/>
</dbReference>
<protein>
    <submittedName>
        <fullName evidence="2">Uncharacterized protein</fullName>
    </submittedName>
</protein>
<gene>
    <name evidence="2" type="ORF">EVG20_g392</name>
</gene>
<reference evidence="2 3" key="1">
    <citation type="submission" date="2019-02" db="EMBL/GenBank/DDBJ databases">
        <title>Genome sequencing of the rare red list fungi Dentipellis fragilis.</title>
        <authorList>
            <person name="Buettner E."/>
            <person name="Kellner H."/>
        </authorList>
    </citation>
    <scope>NUCLEOTIDE SEQUENCE [LARGE SCALE GENOMIC DNA]</scope>
    <source>
        <strain evidence="2 3">DSM 105465</strain>
    </source>
</reference>
<evidence type="ECO:0000313" key="2">
    <source>
        <dbReference type="EMBL" id="TFY72614.1"/>
    </source>
</evidence>
<sequence length="657" mass="73849">MASGRKKSKKSKKSNPSPVQKGSEKLIDGERSAELAALYQRLNIQVPNGLSDADQAKLEELMRSGTIQWFEKAKIPISFLRKRATKDTWLSASKATVKMLQRDCSWDFRNNPYNTKNRGTLKITEAINATTRLLSSSGTDALTITIPPSWLVQRLDVSKYLPIHIQGSTDYLPKETLALRVSELQVQNAQPELSEQLIAPGLSPIITLYNCAVKTEAAGRNELFVPLADPTDSDIGTNAESNADRKVQADPSTISIQKIFLDSRKEVLSVNTVMAALTIGRAATEIGSEMSVERRVGSILRGIFLHKDCRLLENNALNYPLILGLWASTAKPDLACRLKKFGKNSPVILVGEAKKDVKPQSEMPVAQLACAVQPTLQLFAAYLTSKYNKDSHGWSEDWNPLSKSNPAQVPAWMRIHGMCYDRRGFTFHVFFPQYTVKGNDVIWSFVCRKLPMNSDTEEMLRDVFKDNMMASRAELLKVLCLLKSEALKTATHIRKELELPDCLVKLEEGWKWEPEDADSVVPVPHDPHVPQAAPYVPEEWRRMARRVAKCRRMEWNLIQLEDYVWQFLECLAANAPNNDNNNISLTRHGCDQSRPPIPSQCLPLRMLCTYAPFLSNNDKRRQAIAHRSSTLPAARPRSSSAEWMLVVTVHAFARSRG</sequence>